<dbReference type="Proteomes" id="UP001254770">
    <property type="component" value="Unassembled WGS sequence"/>
</dbReference>
<evidence type="ECO:0000313" key="2">
    <source>
        <dbReference type="Proteomes" id="UP001254770"/>
    </source>
</evidence>
<dbReference type="AlphaFoldDB" id="A0AAW8TEP6"/>
<gene>
    <name evidence="1" type="ORF">P7D69_21180</name>
</gene>
<name>A0AAW8TEP6_9ENTE</name>
<organism evidence="1 2">
    <name type="scientific">Enterococcus raffinosus</name>
    <dbReference type="NCBI Taxonomy" id="71452"/>
    <lineage>
        <taxon>Bacteria</taxon>
        <taxon>Bacillati</taxon>
        <taxon>Bacillota</taxon>
        <taxon>Bacilli</taxon>
        <taxon>Lactobacillales</taxon>
        <taxon>Enterococcaceae</taxon>
        <taxon>Enterococcus</taxon>
    </lineage>
</organism>
<accession>A0AAW8TEP6</accession>
<feature type="non-terminal residue" evidence="1">
    <location>
        <position position="1"/>
    </location>
</feature>
<sequence>EVKVSRTVWTGGKTGDNFKGLPIGIGRNGLAMIYDDDSAEKLFMEAKQVYQDRGMMKWIGFYLSDHTAVLNKESKVRNHINIEKEQMSLEEIGETLQQAYLKNKRIAIQLESLDNEGNYLDDLVGKIVGQREEQIYLNEEERGMLHLTIEQIHHVEILGPKKILNEKITK</sequence>
<dbReference type="EMBL" id="JARPXL010000052">
    <property type="protein sequence ID" value="MDT2546846.1"/>
    <property type="molecule type" value="Genomic_DNA"/>
</dbReference>
<reference evidence="1" key="1">
    <citation type="submission" date="2023-03" db="EMBL/GenBank/DDBJ databases">
        <authorList>
            <person name="Shen W."/>
            <person name="Cai J."/>
        </authorList>
    </citation>
    <scope>NUCLEOTIDE SEQUENCE</scope>
    <source>
        <strain evidence="1">Y15</strain>
    </source>
</reference>
<dbReference type="RefSeq" id="WP_311817064.1">
    <property type="nucleotide sequence ID" value="NZ_JARPXG010000053.1"/>
</dbReference>
<protein>
    <submittedName>
        <fullName evidence="1">Uncharacterized protein</fullName>
    </submittedName>
</protein>
<proteinExistence type="predicted"/>
<evidence type="ECO:0000313" key="1">
    <source>
        <dbReference type="EMBL" id="MDT2546846.1"/>
    </source>
</evidence>
<comment type="caution">
    <text evidence="1">The sequence shown here is derived from an EMBL/GenBank/DDBJ whole genome shotgun (WGS) entry which is preliminary data.</text>
</comment>